<dbReference type="InterPro" id="IPR001075">
    <property type="entry name" value="NIF_FeS_clus_asmbl_NifU_C"/>
</dbReference>
<dbReference type="EMBL" id="CP048914">
    <property type="protein sequence ID" value="QMS84905.1"/>
    <property type="molecule type" value="Genomic_DNA"/>
</dbReference>
<accession>A0A7L7KQP8</accession>
<comment type="function">
    <text evidence="1">May be involved in the formation or repair of [Fe-S] clusters present in iron-sulfur proteins.</text>
</comment>
<keyword evidence="4" id="KW-1185">Reference proteome</keyword>
<dbReference type="GO" id="GO:0051536">
    <property type="term" value="F:iron-sulfur cluster binding"/>
    <property type="evidence" value="ECO:0007669"/>
    <property type="project" value="InterPro"/>
</dbReference>
<dbReference type="RefSeq" id="WP_258878527.1">
    <property type="nucleotide sequence ID" value="NZ_CP048914.1"/>
</dbReference>
<protein>
    <submittedName>
        <fullName evidence="3">NifU family protein</fullName>
    </submittedName>
</protein>
<dbReference type="GO" id="GO:0005506">
    <property type="term" value="F:iron ion binding"/>
    <property type="evidence" value="ECO:0007669"/>
    <property type="project" value="InterPro"/>
</dbReference>
<dbReference type="AlphaFoldDB" id="A0A7L7KQP8"/>
<proteinExistence type="predicted"/>
<evidence type="ECO:0000259" key="2">
    <source>
        <dbReference type="Pfam" id="PF01106"/>
    </source>
</evidence>
<gene>
    <name evidence="3" type="ORF">G4Z02_03765</name>
</gene>
<evidence type="ECO:0000313" key="3">
    <source>
        <dbReference type="EMBL" id="QMS84905.1"/>
    </source>
</evidence>
<dbReference type="GO" id="GO:0016226">
    <property type="term" value="P:iron-sulfur cluster assembly"/>
    <property type="evidence" value="ECO:0007669"/>
    <property type="project" value="InterPro"/>
</dbReference>
<dbReference type="Gene3D" id="3.30.300.130">
    <property type="entry name" value="Fe-S cluster assembly (FSCA)"/>
    <property type="match status" value="1"/>
</dbReference>
<dbReference type="Pfam" id="PF01106">
    <property type="entry name" value="NifU"/>
    <property type="match status" value="1"/>
</dbReference>
<sequence length="77" mass="8626">MNDEMIEKQVKEIIRKIRPYIQRDGGDIRYVRFEDGIVFVEMLGACVGCGALDSTLKDGIETILLEEVPGIIGVENI</sequence>
<dbReference type="InterPro" id="IPR034904">
    <property type="entry name" value="FSCA_dom_sf"/>
</dbReference>
<dbReference type="SUPFAM" id="SSF117916">
    <property type="entry name" value="Fe-S cluster assembly (FSCA) domain-like"/>
    <property type="match status" value="1"/>
</dbReference>
<dbReference type="Proteomes" id="UP000514720">
    <property type="component" value="Chromosome"/>
</dbReference>
<reference evidence="3 4" key="1">
    <citation type="submission" date="2020-02" db="EMBL/GenBank/DDBJ databases">
        <authorList>
            <person name="Zheng R.K."/>
            <person name="Sun C.M."/>
        </authorList>
    </citation>
    <scope>NUCLEOTIDE SEQUENCE [LARGE SCALE GENOMIC DNA]</scope>
    <source>
        <strain evidence="4">zrk13</strain>
    </source>
</reference>
<evidence type="ECO:0000313" key="4">
    <source>
        <dbReference type="Proteomes" id="UP000514720"/>
    </source>
</evidence>
<feature type="domain" description="NIF system FeS cluster assembly NifU C-terminal" evidence="2">
    <location>
        <begin position="10"/>
        <end position="75"/>
    </location>
</feature>
<organism evidence="3 4">
    <name type="scientific">Candidatus Xianfuyuplasma coldseepsis</name>
    <dbReference type="NCBI Taxonomy" id="2782163"/>
    <lineage>
        <taxon>Bacteria</taxon>
        <taxon>Bacillati</taxon>
        <taxon>Mycoplasmatota</taxon>
        <taxon>Mollicutes</taxon>
        <taxon>Candidatus Izemoplasmatales</taxon>
        <taxon>Candidatus Izemoplasmataceae</taxon>
        <taxon>Candidatus Xianfuyuplasma</taxon>
    </lineage>
</organism>
<dbReference type="PANTHER" id="PTHR11178">
    <property type="entry name" value="IRON-SULFUR CLUSTER SCAFFOLD PROTEIN NFU-RELATED"/>
    <property type="match status" value="1"/>
</dbReference>
<name>A0A7L7KQP8_9MOLU</name>
<dbReference type="KEGG" id="xcl:G4Z02_03765"/>
<evidence type="ECO:0000256" key="1">
    <source>
        <dbReference type="ARBA" id="ARBA00049958"/>
    </source>
</evidence>